<dbReference type="Proteomes" id="UP000070659">
    <property type="component" value="Unassembled WGS sequence"/>
</dbReference>
<dbReference type="AlphaFoldDB" id="A0A132N0I7"/>
<name>A0A132N0I7_9ACTN</name>
<feature type="region of interest" description="Disordered" evidence="1">
    <location>
        <begin position="45"/>
        <end position="78"/>
    </location>
</feature>
<organism evidence="3 4">
    <name type="scientific">Carbonactinospora thermoautotrophica</name>
    <dbReference type="NCBI Taxonomy" id="1469144"/>
    <lineage>
        <taxon>Bacteria</taxon>
        <taxon>Bacillati</taxon>
        <taxon>Actinomycetota</taxon>
        <taxon>Actinomycetes</taxon>
        <taxon>Kitasatosporales</taxon>
        <taxon>Carbonactinosporaceae</taxon>
        <taxon>Carbonactinospora</taxon>
    </lineage>
</organism>
<dbReference type="EMBL" id="JYIJ01000017">
    <property type="protein sequence ID" value="KWX03593.1"/>
    <property type="molecule type" value="Genomic_DNA"/>
</dbReference>
<feature type="compositionally biased region" description="Polar residues" evidence="1">
    <location>
        <begin position="48"/>
        <end position="68"/>
    </location>
</feature>
<comment type="caution">
    <text evidence="3">The sequence shown here is derived from an EMBL/GenBank/DDBJ whole genome shotgun (WGS) entry which is preliminary data.</text>
</comment>
<accession>A0A132N0I7</accession>
<feature type="signal peptide" evidence="2">
    <location>
        <begin position="1"/>
        <end position="17"/>
    </location>
</feature>
<gene>
    <name evidence="3" type="ORF">TH66_12150</name>
</gene>
<sequence length="78" mass="7934">MIGWALLAHGTALSAVAAAISQGTGLDRPAPDPLATIVAANPGWAATARTSSPQARSRRSGSATNSRLASLDGRRRPE</sequence>
<feature type="chain" id="PRO_5039432230" evidence="2">
    <location>
        <begin position="18"/>
        <end position="78"/>
    </location>
</feature>
<evidence type="ECO:0000256" key="2">
    <source>
        <dbReference type="SAM" id="SignalP"/>
    </source>
</evidence>
<protein>
    <submittedName>
        <fullName evidence="3">Uncharacterized protein</fullName>
    </submittedName>
</protein>
<keyword evidence="2" id="KW-0732">Signal</keyword>
<evidence type="ECO:0000256" key="1">
    <source>
        <dbReference type="SAM" id="MobiDB-lite"/>
    </source>
</evidence>
<reference evidence="3 4" key="1">
    <citation type="submission" date="2015-02" db="EMBL/GenBank/DDBJ databases">
        <title>Physiological reanalysis, assessment of diazotrophy, and genome sequences of multiple isolates of Streptomyces thermoautotrophicus.</title>
        <authorList>
            <person name="MacKellar D.C."/>
            <person name="Lieber L."/>
            <person name="Norman J."/>
            <person name="Bolger A."/>
            <person name="Tobin C."/>
            <person name="Murray J.W."/>
            <person name="Prell J."/>
        </authorList>
    </citation>
    <scope>NUCLEOTIDE SEQUENCE [LARGE SCALE GENOMIC DNA]</scope>
    <source>
        <strain evidence="3 4">UBT1</strain>
    </source>
</reference>
<proteinExistence type="predicted"/>
<evidence type="ECO:0000313" key="4">
    <source>
        <dbReference type="Proteomes" id="UP000070659"/>
    </source>
</evidence>
<evidence type="ECO:0000313" key="3">
    <source>
        <dbReference type="EMBL" id="KWX03593.1"/>
    </source>
</evidence>